<feature type="signal peptide" evidence="1">
    <location>
        <begin position="1"/>
        <end position="23"/>
    </location>
</feature>
<gene>
    <name evidence="2" type="ORF">QMA06_06260</name>
</gene>
<sequence>MNKNLIIAFFLIVVFGFSSKAQNAMDISAEVNVDTKTITISQTIVYKNESNDVLNAIYLSDWNHSYSSKSTPLAKRFEEEFSTKFHLAKDEQRGSTVITTIKNENNSLLEYSRLEKHPDVIKVNLKTPLQPSQAYHIKLSYQLLIPDATFTDYGITKSNDFNLKYWYITPAVYNGNWHYYSNKNLDDLFIPKSDISLRITHPRNYKVTSELDFNAVDFGEDPNTQTTILTGQNRIDTYLSLNKFPPYGFVQTDDFTIISNISEKGLQSPEKAIITDRVTKYLTEHLGDYPHQQLLVSSIDYGKNPLYGLNQLPAFFRPFPNDFQYELKLVKTAVKKYIDNVLLLNPRKEHWLSEGLQIYYLTKYVEEYYPDMKLLGTLADIWGIKSFHAANLNFNYRYYLYAMEIARKNKDQPLTMSKDSLTKFNANIAGKFKAGIGLNYLDEFANDINLSELITEFLKKNQLKSINTSDFETFVTSKTNKDIRWFFTDYINTRKKIDFKISNVKTSQDSIILTIKNKRDNSMPISLFKLKNDSVIGKLWVENIKETKTITIPKDSTEKLALDFNNIIPEYNQRDNYKAVEGSFLNNKPLQFRLFKDVEDANYNQVFLMPLVEFNNIYDGLTLGAKFYNKTILRKRLNYKFSPQYATKSKSFTGGLSVYYTHNLENQKLYDITYGLSAGYQAFAEDAFFTRIRPSITFSFRDDSDFRSNKIDQINARYVSIKRELGENATVTIDEPDYGVFNLRYIHSNPGIINYSTFRTDVQIADKFSKLSLNYEFRKLTKSNRNINFRFFAGYFLKNNSDLGSNYFSFALDRPTDYLFDFNYLGRSEASGIFSQQIIIAEGGFKSKLETPFANQWMTTANFSTSIWRYIQAYGDVGLVKNKYDSAKFVYDSGIRLTLVEDYFEIYFPVYSNLGWEIAQQNYDQRIRFMFTVDPQVLLGLFRRKWY</sequence>
<feature type="chain" id="PRO_5047061098" evidence="1">
    <location>
        <begin position="24"/>
        <end position="947"/>
    </location>
</feature>
<evidence type="ECO:0000313" key="2">
    <source>
        <dbReference type="EMBL" id="MDN3492316.1"/>
    </source>
</evidence>
<proteinExistence type="predicted"/>
<evidence type="ECO:0000256" key="1">
    <source>
        <dbReference type="SAM" id="SignalP"/>
    </source>
</evidence>
<keyword evidence="2" id="KW-0378">Hydrolase</keyword>
<keyword evidence="2" id="KW-0645">Protease</keyword>
<dbReference type="SUPFAM" id="SSF55486">
    <property type="entry name" value="Metalloproteases ('zincins'), catalytic domain"/>
    <property type="match status" value="1"/>
</dbReference>
<dbReference type="InterPro" id="IPR027268">
    <property type="entry name" value="Peptidase_M4/M1_CTD_sf"/>
</dbReference>
<comment type="caution">
    <text evidence="2">The sequence shown here is derived from an EMBL/GenBank/DDBJ whole genome shotgun (WGS) entry which is preliminary data.</text>
</comment>
<reference evidence="2 3" key="1">
    <citation type="journal article" date="2023" name="Int. J. Syst. Evol. Microbiol.">
        <title>Winogradskyella bathintestinalis sp. nov., isolated from the intestine of the deep-sea loosejaw dragonfish, Malacosteus niger.</title>
        <authorList>
            <person name="Uniacke-Lowe S."/>
            <person name="Johnson C.N."/>
            <person name="Stanton C."/>
            <person name="Hill C."/>
            <person name="Ross P."/>
        </authorList>
    </citation>
    <scope>NUCLEOTIDE SEQUENCE [LARGE SCALE GENOMIC DNA]</scope>
    <source>
        <strain evidence="2 3">APC 3343</strain>
    </source>
</reference>
<keyword evidence="2" id="KW-0482">Metalloprotease</keyword>
<dbReference type="GO" id="GO:0008237">
    <property type="term" value="F:metallopeptidase activity"/>
    <property type="evidence" value="ECO:0007669"/>
    <property type="project" value="UniProtKB-KW"/>
</dbReference>
<dbReference type="Gene3D" id="1.10.390.10">
    <property type="entry name" value="Neutral Protease Domain 2"/>
    <property type="match status" value="1"/>
</dbReference>
<protein>
    <submittedName>
        <fullName evidence="2">Metalloprotease</fullName>
    </submittedName>
</protein>
<accession>A0ABT7ZTF8</accession>
<name>A0ABT7ZTF8_9FLAO</name>
<organism evidence="2 3">
    <name type="scientific">Winogradskyella bathintestinalis</name>
    <dbReference type="NCBI Taxonomy" id="3035208"/>
    <lineage>
        <taxon>Bacteria</taxon>
        <taxon>Pseudomonadati</taxon>
        <taxon>Bacteroidota</taxon>
        <taxon>Flavobacteriia</taxon>
        <taxon>Flavobacteriales</taxon>
        <taxon>Flavobacteriaceae</taxon>
        <taxon>Winogradskyella</taxon>
    </lineage>
</organism>
<dbReference type="Proteomes" id="UP001231197">
    <property type="component" value="Unassembled WGS sequence"/>
</dbReference>
<dbReference type="RefSeq" id="WP_290206012.1">
    <property type="nucleotide sequence ID" value="NZ_JASDDK010000002.1"/>
</dbReference>
<keyword evidence="3" id="KW-1185">Reference proteome</keyword>
<keyword evidence="1" id="KW-0732">Signal</keyword>
<evidence type="ECO:0000313" key="3">
    <source>
        <dbReference type="Proteomes" id="UP001231197"/>
    </source>
</evidence>
<dbReference type="EMBL" id="JASDDK010000002">
    <property type="protein sequence ID" value="MDN3492316.1"/>
    <property type="molecule type" value="Genomic_DNA"/>
</dbReference>